<evidence type="ECO:0000313" key="2">
    <source>
        <dbReference type="Proteomes" id="UP000265719"/>
    </source>
</evidence>
<evidence type="ECO:0000313" key="1">
    <source>
        <dbReference type="EMBL" id="UOE21035.1"/>
    </source>
</evidence>
<dbReference type="Proteomes" id="UP000265719">
    <property type="component" value="Chromosome"/>
</dbReference>
<protein>
    <submittedName>
        <fullName evidence="1">DUF488 family protein</fullName>
    </submittedName>
</protein>
<name>A0A399G927_9ACTN</name>
<dbReference type="PANTHER" id="PTHR36849:SF1">
    <property type="entry name" value="CYTOPLASMIC PROTEIN"/>
    <property type="match status" value="1"/>
</dbReference>
<dbReference type="PANTHER" id="PTHR36849">
    <property type="entry name" value="CYTOPLASMIC PROTEIN-RELATED"/>
    <property type="match status" value="1"/>
</dbReference>
<dbReference type="InterPro" id="IPR052552">
    <property type="entry name" value="YeaO-like"/>
</dbReference>
<proteinExistence type="predicted"/>
<dbReference type="Pfam" id="PF22752">
    <property type="entry name" value="DUF488-N3i"/>
    <property type="match status" value="1"/>
</dbReference>
<dbReference type="KEGG" id="thao:NI17_007750"/>
<sequence>MNTASTDIEVRRVYDAGVRDGSATRGRRVFLVDRVWPRGVRKADVPMDGWVRQVAPSAGLRRWFGHDPGRWAGFRDRYRAELDGAPERSAVLVDAARHGPVTLLYSAADTERNNAVVLREWLLERLRA</sequence>
<accession>A0A399G927</accession>
<dbReference type="OrthoDB" id="9790745at2"/>
<dbReference type="RefSeq" id="WP_068690456.1">
    <property type="nucleotide sequence ID" value="NZ_CP063196.1"/>
</dbReference>
<gene>
    <name evidence="1" type="ORF">NI17_007750</name>
</gene>
<dbReference type="AlphaFoldDB" id="A0A399G927"/>
<organism evidence="1 2">
    <name type="scientific">Thermobifida halotolerans</name>
    <dbReference type="NCBI Taxonomy" id="483545"/>
    <lineage>
        <taxon>Bacteria</taxon>
        <taxon>Bacillati</taxon>
        <taxon>Actinomycetota</taxon>
        <taxon>Actinomycetes</taxon>
        <taxon>Streptosporangiales</taxon>
        <taxon>Nocardiopsidaceae</taxon>
        <taxon>Thermobifida</taxon>
    </lineage>
</organism>
<keyword evidence="2" id="KW-1185">Reference proteome</keyword>
<dbReference type="EMBL" id="CP063196">
    <property type="protein sequence ID" value="UOE21035.1"/>
    <property type="molecule type" value="Genomic_DNA"/>
</dbReference>
<reference evidence="1" key="1">
    <citation type="submission" date="2020-10" db="EMBL/GenBank/DDBJ databases">
        <title>De novo genome project of the cellulose decomposer Thermobifida halotolerans type strain.</title>
        <authorList>
            <person name="Nagy I."/>
            <person name="Horvath B."/>
            <person name="Kukolya J."/>
            <person name="Nagy I."/>
            <person name="Orsini M."/>
        </authorList>
    </citation>
    <scope>NUCLEOTIDE SEQUENCE</scope>
    <source>
        <strain evidence="1">DSM 44931</strain>
    </source>
</reference>